<dbReference type="InterPro" id="IPR035897">
    <property type="entry name" value="Toll_tir_struct_dom_sf"/>
</dbReference>
<dbReference type="InterPro" id="IPR022110">
    <property type="entry name" value="CASC1_C"/>
</dbReference>
<dbReference type="Pfam" id="PF12366">
    <property type="entry name" value="Casc1_C"/>
    <property type="match status" value="1"/>
</dbReference>
<evidence type="ECO:0000259" key="17">
    <source>
        <dbReference type="PROSITE" id="PS50104"/>
    </source>
</evidence>
<comment type="similarity">
    <text evidence="2">Belongs to the Toll-like receptor family.</text>
</comment>
<evidence type="ECO:0000256" key="1">
    <source>
        <dbReference type="ARBA" id="ARBA00004479"/>
    </source>
</evidence>
<comment type="subcellular location">
    <subcellularLocation>
        <location evidence="1">Membrane</location>
        <topology evidence="1">Single-pass type I membrane protein</topology>
    </subcellularLocation>
</comment>
<evidence type="ECO:0000256" key="4">
    <source>
        <dbReference type="ARBA" id="ARBA00022614"/>
    </source>
</evidence>
<dbReference type="Proteomes" id="UP000494165">
    <property type="component" value="Unassembled WGS sequence"/>
</dbReference>
<feature type="compositionally biased region" description="Acidic residues" evidence="15">
    <location>
        <begin position="356"/>
        <end position="372"/>
    </location>
</feature>
<proteinExistence type="inferred from homology"/>
<reference evidence="18 19" key="1">
    <citation type="submission" date="2020-04" db="EMBL/GenBank/DDBJ databases">
        <authorList>
            <person name="Alioto T."/>
            <person name="Alioto T."/>
            <person name="Gomez Garrido J."/>
        </authorList>
    </citation>
    <scope>NUCLEOTIDE SEQUENCE [LARGE SCALE GENOMIC DNA]</scope>
</reference>
<dbReference type="Pfam" id="PF13855">
    <property type="entry name" value="LRR_8"/>
    <property type="match status" value="3"/>
</dbReference>
<name>A0A8S1DWT4_9INSE</name>
<keyword evidence="5 16" id="KW-0812">Transmembrane</keyword>
<dbReference type="FunFam" id="3.80.10.10:FF:001360">
    <property type="entry name" value="Uncharacterized protein"/>
    <property type="match status" value="1"/>
</dbReference>
<dbReference type="InterPro" id="IPR032675">
    <property type="entry name" value="LRR_dom_sf"/>
</dbReference>
<sequence length="1457" mass="166749">MGPKKKKKLTKEEKAKLRAEELERIRREEELERERLEQEAAEAHEAARVKAEDDAKREVQEQIWRVEQLEHTKTLVSACLAKVTEAECRERHEKQWEQYMKCDGLPDPASPPAMHTYLHLWRSEPKARRNIEPVVEKTAEVLQLLNDLDELIETEDGGRLLPLWWEVRQKVRLEQQVRIDEATYGLLRAASTMLASVDSTVVRYHREADPYLSLTLQTDLAAPAPDATAPSWDFEEVGVSMQLPSQFAGLHAAARALWLRYDHYTDLCPSRIPPPAPEHHSQDMVSIAIELWQRRLEEKEREAEEQATLAAAEEQRLAAEETKKGIASSAVPDVPPGEETVPVLEDAALEGQELQEGAEVEEADTENEEEREEPPPRDEEAERQKAEMEAMIKDTRPHELNLRKMTVLGGVLHLDLLEQPPQPREFNKNLSLTVYMRNNIAAVIAYLLIITVKSDVDVPSCKVLDVQPLQMPFTGDGLIMVERMVSQPTMLCPEDEITVDTYGCTYCNRTETMACQGASVTALPEPKDLPDIKFSLRVLGSWITYIKKQAFYGKHIKELHIENNEFIVFHLEAFYGLSDTEYLSLANNKLIKIPTQLFHPLKDLTTLVLDDNGIVFPEVSPNTSILDKEYEYLTKLEYLLLQNNDLNHLPQDAFEWLKNSKLRYMSLRGSKITYAHPDALKPLFENLKGLEMADSSCMGETLANITAGLVNGTESKLEYLGLSSTGLIRIPQKALSNAVPNLRILDLSNNENIIFEPNAFKGLGKLEKLRLINCNIEFKPDLDVDFFIHMPNIIDLHLSHNKISTIPKNTFQSLPELQSIRLDHNLLDSWTTKIFENNTKLVHIDVDNNQICHFANETAEELLKTEHISFEYNPLLCDCSLYNFVQALVQSDVKVSHWLEEDNSYSCYDTENERSLLIAHYLPNCVVSENKIPTIDPDSNPTIVAIISGSTIVIICLIVVSFTTVVYKKRSKLRYFGIMVKNALSVALMDDDNEESQEDAIFIYDVFVSYCDADREWVIKKLLPELEQENNLRVCLHERDFQPGYGILDNIVHCIDKSRSLIIVVSKKSLKSQWCHFEMHLAQHRFIETRKEQLILVLMEELPRNQRPRTLHYLMATRTFLLWNEKQISEPLSLQKVHYYVKYVPPPPPEPGKKRLPEEIEAEIKLQELEFEKIAQVHISLPSSVLWFEPPIVVGWDDKNEYWSTEDLHDLKFNEEKQILSFRAGRIGSLALAAFRYTNLPYQTWELKPTTNGILFSITAAVVVVEFIFKDGLVSLSQLQNGTTNALQDQVGKFYKPKKLIKIMRLGGVDIFPPHDAHCYMSAVSPKQRTTERHLYQCMAYAAKSHCFAWSRWNLLAGHSRIVLQMKEINIEDATKSQAEFDMLLVTSQRSSVVHCTEVSQSFSDEPAQGMNFYADVYHLLLNHGSEKAKSFLREPDVPLVHCVFDFLDATKVLSFS</sequence>
<dbReference type="GO" id="GO:0005930">
    <property type="term" value="C:axoneme"/>
    <property type="evidence" value="ECO:0007669"/>
    <property type="project" value="TreeGrafter"/>
</dbReference>
<dbReference type="EMBL" id="CADEPI010000479">
    <property type="protein sequence ID" value="CAB3386400.1"/>
    <property type="molecule type" value="Genomic_DNA"/>
</dbReference>
<keyword evidence="7" id="KW-0677">Repeat</keyword>
<keyword evidence="3" id="KW-0399">Innate immunity</keyword>
<evidence type="ECO:0000256" key="14">
    <source>
        <dbReference type="SAM" id="Coils"/>
    </source>
</evidence>
<dbReference type="SMART" id="SM00255">
    <property type="entry name" value="TIR"/>
    <property type="match status" value="1"/>
</dbReference>
<feature type="region of interest" description="Disordered" evidence="15">
    <location>
        <begin position="320"/>
        <end position="339"/>
    </location>
</feature>
<keyword evidence="14" id="KW-0175">Coiled coil</keyword>
<dbReference type="GO" id="GO:0008017">
    <property type="term" value="F:microtubule binding"/>
    <property type="evidence" value="ECO:0007669"/>
    <property type="project" value="TreeGrafter"/>
</dbReference>
<evidence type="ECO:0000256" key="9">
    <source>
        <dbReference type="ARBA" id="ARBA00022989"/>
    </source>
</evidence>
<dbReference type="SUPFAM" id="SSF52058">
    <property type="entry name" value="L domain-like"/>
    <property type="match status" value="1"/>
</dbReference>
<feature type="domain" description="TIR" evidence="17">
    <location>
        <begin position="1002"/>
        <end position="1145"/>
    </location>
</feature>
<dbReference type="InterPro" id="IPR001611">
    <property type="entry name" value="Leu-rich_rpt"/>
</dbReference>
<feature type="compositionally biased region" description="Basic and acidic residues" evidence="15">
    <location>
        <begin position="373"/>
        <end position="385"/>
    </location>
</feature>
<evidence type="ECO:0000313" key="19">
    <source>
        <dbReference type="Proteomes" id="UP000494165"/>
    </source>
</evidence>
<dbReference type="SMART" id="SM00369">
    <property type="entry name" value="LRR_TYP"/>
    <property type="match status" value="5"/>
</dbReference>
<dbReference type="FunFam" id="3.40.50.10140:FF:000001">
    <property type="entry name" value="Toll-like receptor 2"/>
    <property type="match status" value="1"/>
</dbReference>
<keyword evidence="10 16" id="KW-0472">Membrane</keyword>
<dbReference type="Pfam" id="PF13676">
    <property type="entry name" value="TIR_2"/>
    <property type="match status" value="1"/>
</dbReference>
<evidence type="ECO:0000256" key="15">
    <source>
        <dbReference type="SAM" id="MobiDB-lite"/>
    </source>
</evidence>
<keyword evidence="9 16" id="KW-1133">Transmembrane helix</keyword>
<keyword evidence="6" id="KW-0732">Signal</keyword>
<gene>
    <name evidence="18" type="ORF">CLODIP_2_CD14547</name>
</gene>
<feature type="transmembrane region" description="Helical" evidence="16">
    <location>
        <begin position="943"/>
        <end position="967"/>
    </location>
</feature>
<feature type="region of interest" description="Disordered" evidence="15">
    <location>
        <begin position="351"/>
        <end position="385"/>
    </location>
</feature>
<feature type="coiled-coil region" evidence="14">
    <location>
        <begin position="12"/>
        <end position="61"/>
    </location>
</feature>
<evidence type="ECO:0000256" key="16">
    <source>
        <dbReference type="SAM" id="Phobius"/>
    </source>
</evidence>
<dbReference type="InterPro" id="IPR023247">
    <property type="entry name" value="IC97/Dnai7-like"/>
</dbReference>
<dbReference type="GO" id="GO:0007165">
    <property type="term" value="P:signal transduction"/>
    <property type="evidence" value="ECO:0007669"/>
    <property type="project" value="InterPro"/>
</dbReference>
<dbReference type="GO" id="GO:0048487">
    <property type="term" value="F:beta-tubulin binding"/>
    <property type="evidence" value="ECO:0007669"/>
    <property type="project" value="TreeGrafter"/>
</dbReference>
<dbReference type="Gene3D" id="3.80.10.10">
    <property type="entry name" value="Ribonuclease Inhibitor"/>
    <property type="match status" value="2"/>
</dbReference>
<organism evidence="18 19">
    <name type="scientific">Cloeon dipterum</name>
    <dbReference type="NCBI Taxonomy" id="197152"/>
    <lineage>
        <taxon>Eukaryota</taxon>
        <taxon>Metazoa</taxon>
        <taxon>Ecdysozoa</taxon>
        <taxon>Arthropoda</taxon>
        <taxon>Hexapoda</taxon>
        <taxon>Insecta</taxon>
        <taxon>Pterygota</taxon>
        <taxon>Palaeoptera</taxon>
        <taxon>Ephemeroptera</taxon>
        <taxon>Pisciforma</taxon>
        <taxon>Baetidae</taxon>
        <taxon>Cloeon</taxon>
    </lineage>
</organism>
<keyword evidence="4" id="KW-0433">Leucine-rich repeat</keyword>
<evidence type="ECO:0000256" key="12">
    <source>
        <dbReference type="ARBA" id="ARBA00023180"/>
    </source>
</evidence>
<evidence type="ECO:0000313" key="18">
    <source>
        <dbReference type="EMBL" id="CAB3386400.1"/>
    </source>
</evidence>
<dbReference type="SUPFAM" id="SSF52200">
    <property type="entry name" value="Toll/Interleukin receptor TIR domain"/>
    <property type="match status" value="1"/>
</dbReference>
<dbReference type="InterPro" id="IPR031826">
    <property type="entry name" value="IC97/Casc1_N"/>
</dbReference>
<evidence type="ECO:0000256" key="3">
    <source>
        <dbReference type="ARBA" id="ARBA00022588"/>
    </source>
</evidence>
<evidence type="ECO:0000256" key="5">
    <source>
        <dbReference type="ARBA" id="ARBA00022692"/>
    </source>
</evidence>
<evidence type="ECO:0000256" key="10">
    <source>
        <dbReference type="ARBA" id="ARBA00023136"/>
    </source>
</evidence>
<accession>A0A8S1DWT4</accession>
<dbReference type="PROSITE" id="PS51450">
    <property type="entry name" value="LRR"/>
    <property type="match status" value="1"/>
</dbReference>
<evidence type="ECO:0000256" key="11">
    <source>
        <dbReference type="ARBA" id="ARBA00023170"/>
    </source>
</evidence>
<evidence type="ECO:0000256" key="8">
    <source>
        <dbReference type="ARBA" id="ARBA00022859"/>
    </source>
</evidence>
<evidence type="ECO:0000256" key="6">
    <source>
        <dbReference type="ARBA" id="ARBA00022729"/>
    </source>
</evidence>
<dbReference type="PANTHER" id="PTHR20929">
    <property type="entry name" value="LUNG ADENOMA SUSCEPTIBILITY 1-RELATED"/>
    <property type="match status" value="1"/>
</dbReference>
<keyword evidence="11" id="KW-0675">Receptor</keyword>
<dbReference type="InterPro" id="IPR003591">
    <property type="entry name" value="Leu-rich_rpt_typical-subtyp"/>
</dbReference>
<dbReference type="GO" id="GO:0016020">
    <property type="term" value="C:membrane"/>
    <property type="evidence" value="ECO:0007669"/>
    <property type="project" value="UniProtKB-SubCell"/>
</dbReference>
<dbReference type="Gene3D" id="3.40.50.10140">
    <property type="entry name" value="Toll/interleukin-1 receptor homology (TIR) domain"/>
    <property type="match status" value="1"/>
</dbReference>
<keyword evidence="12" id="KW-0325">Glycoprotein</keyword>
<protein>
    <recommendedName>
        <fullName evidence="17">TIR domain-containing protein</fullName>
    </recommendedName>
</protein>
<dbReference type="Pfam" id="PF15927">
    <property type="entry name" value="Casc1_N"/>
    <property type="match status" value="1"/>
</dbReference>
<keyword evidence="19" id="KW-1185">Reference proteome</keyword>
<dbReference type="OrthoDB" id="297923at2759"/>
<dbReference type="InterPro" id="IPR000157">
    <property type="entry name" value="TIR_dom"/>
</dbReference>
<evidence type="ECO:0000256" key="7">
    <source>
        <dbReference type="ARBA" id="ARBA00022737"/>
    </source>
</evidence>
<dbReference type="PANTHER" id="PTHR20929:SF11">
    <property type="entry name" value="DYNEIN AXONEMAL INTERMEDIATE CHAIN 7"/>
    <property type="match status" value="1"/>
</dbReference>
<evidence type="ECO:0000256" key="13">
    <source>
        <dbReference type="ARBA" id="ARBA00024332"/>
    </source>
</evidence>
<evidence type="ECO:0000256" key="2">
    <source>
        <dbReference type="ARBA" id="ARBA00009634"/>
    </source>
</evidence>
<keyword evidence="8" id="KW-0391">Immunity</keyword>
<dbReference type="PRINTS" id="PR02043">
    <property type="entry name" value="CANCERSCCP1"/>
</dbReference>
<dbReference type="PROSITE" id="PS50104">
    <property type="entry name" value="TIR"/>
    <property type="match status" value="1"/>
</dbReference>
<feature type="transmembrane region" description="Helical" evidence="16">
    <location>
        <begin position="1250"/>
        <end position="1269"/>
    </location>
</feature>
<comment type="similarity">
    <text evidence="13">Belongs to the DNAI7 family.</text>
</comment>
<dbReference type="GO" id="GO:0045087">
    <property type="term" value="P:innate immune response"/>
    <property type="evidence" value="ECO:0007669"/>
    <property type="project" value="UniProtKB-KW"/>
</dbReference>
<comment type="caution">
    <text evidence="18">The sequence shown here is derived from an EMBL/GenBank/DDBJ whole genome shotgun (WGS) entry which is preliminary data.</text>
</comment>